<reference evidence="3 4" key="1">
    <citation type="submission" date="2017-10" db="EMBL/GenBank/DDBJ databases">
        <authorList>
            <person name="Regsiter A."/>
            <person name="William W."/>
        </authorList>
    </citation>
    <scope>NUCLEOTIDE SEQUENCE [LARGE SCALE GENOMIC DNA]</scope>
    <source>
        <strain evidence="3 4">CFBP6991</strain>
    </source>
</reference>
<dbReference type="AlphaFoldDB" id="A0A7Z7NHP4"/>
<dbReference type="Proteomes" id="UP000234345">
    <property type="component" value="Unassembled WGS sequence"/>
</dbReference>
<feature type="transmembrane region" description="Helical" evidence="2">
    <location>
        <begin position="20"/>
        <end position="42"/>
    </location>
</feature>
<feature type="region of interest" description="Disordered" evidence="1">
    <location>
        <begin position="139"/>
        <end position="229"/>
    </location>
</feature>
<comment type="caution">
    <text evidence="3">The sequence shown here is derived from an EMBL/GenBank/DDBJ whole genome shotgun (WGS) entry which is preliminary data.</text>
</comment>
<accession>A0A7Z7NHP4</accession>
<proteinExistence type="predicted"/>
<organism evidence="3 4">
    <name type="scientific">Xanthomonas campestris pv. phaseoli</name>
    <dbReference type="NCBI Taxonomy" id="317013"/>
    <lineage>
        <taxon>Bacteria</taxon>
        <taxon>Pseudomonadati</taxon>
        <taxon>Pseudomonadota</taxon>
        <taxon>Gammaproteobacteria</taxon>
        <taxon>Lysobacterales</taxon>
        <taxon>Lysobacteraceae</taxon>
        <taxon>Xanthomonas</taxon>
    </lineage>
</organism>
<keyword evidence="2" id="KW-0472">Membrane</keyword>
<sequence length="229" mass="24662">MHLELEALKRASTRSTVTGLLPVLGWALVLLLVAALLAGIWAGNRWAEGKQAVQDRTELRTYIKELQVEVKHLRQTSADSAVSYRQAIARLDAIATLREEDRETNRLQADAVRASLDALLRARPDLRDGRAGADVLRHWHESNTRPSTKPAAANDSKQPAPAVPGSAAASQRPVGNVAGQSRPGRRAVPRLPEQRAPANAGGERVGNHRVGLVLQGTGTSGVERKGVSR</sequence>
<dbReference type="RefSeq" id="WP_145958254.1">
    <property type="nucleotide sequence ID" value="NZ_OCZC01000072.1"/>
</dbReference>
<dbReference type="EMBL" id="OCZC01000072">
    <property type="protein sequence ID" value="SOO25354.1"/>
    <property type="molecule type" value="Genomic_DNA"/>
</dbReference>
<name>A0A7Z7NHP4_XANCH</name>
<keyword evidence="2" id="KW-1133">Transmembrane helix</keyword>
<keyword evidence="2" id="KW-0812">Transmembrane</keyword>
<evidence type="ECO:0000256" key="2">
    <source>
        <dbReference type="SAM" id="Phobius"/>
    </source>
</evidence>
<evidence type="ECO:0000313" key="4">
    <source>
        <dbReference type="Proteomes" id="UP000234345"/>
    </source>
</evidence>
<protein>
    <submittedName>
        <fullName evidence="3">Uncharacterized protein</fullName>
    </submittedName>
</protein>
<evidence type="ECO:0000313" key="3">
    <source>
        <dbReference type="EMBL" id="SOO25354.1"/>
    </source>
</evidence>
<evidence type="ECO:0000256" key="1">
    <source>
        <dbReference type="SAM" id="MobiDB-lite"/>
    </source>
</evidence>
<feature type="compositionally biased region" description="Low complexity" evidence="1">
    <location>
        <begin position="159"/>
        <end position="170"/>
    </location>
</feature>
<gene>
    <name evidence="3" type="ORF">XFF6991_450030</name>
</gene>